<dbReference type="EMBL" id="ADBJ01000026">
    <property type="protein sequence ID" value="EFA81065.1"/>
    <property type="molecule type" value="Genomic_DNA"/>
</dbReference>
<organism evidence="2 3">
    <name type="scientific">Heterostelium pallidum (strain ATCC 26659 / Pp 5 / PN500)</name>
    <name type="common">Cellular slime mold</name>
    <name type="synonym">Polysphondylium pallidum</name>
    <dbReference type="NCBI Taxonomy" id="670386"/>
    <lineage>
        <taxon>Eukaryota</taxon>
        <taxon>Amoebozoa</taxon>
        <taxon>Evosea</taxon>
        <taxon>Eumycetozoa</taxon>
        <taxon>Dictyostelia</taxon>
        <taxon>Acytosteliales</taxon>
        <taxon>Acytosteliaceae</taxon>
        <taxon>Heterostelium</taxon>
    </lineage>
</organism>
<keyword evidence="3" id="KW-1185">Reference proteome</keyword>
<dbReference type="Gene3D" id="1.25.10.10">
    <property type="entry name" value="Leucine-rich Repeat Variant"/>
    <property type="match status" value="1"/>
</dbReference>
<dbReference type="InterPro" id="IPR057978">
    <property type="entry name" value="TPR_DAAF5"/>
</dbReference>
<feature type="domain" description="Dynein axonemal assembly factor 5 TPR repeats" evidence="1">
    <location>
        <begin position="23"/>
        <end position="312"/>
    </location>
</feature>
<dbReference type="Pfam" id="PF25757">
    <property type="entry name" value="TPR_DNAAF5"/>
    <property type="match status" value="1"/>
</dbReference>
<dbReference type="InParanoid" id="D3BBN2"/>
<dbReference type="PANTHER" id="PTHR16216:SF2">
    <property type="entry name" value="DYNEIN AXONEMAL ASSEMBLY FACTOR 5"/>
    <property type="match status" value="1"/>
</dbReference>
<dbReference type="Proteomes" id="UP000001396">
    <property type="component" value="Unassembled WGS sequence"/>
</dbReference>
<name>D3BBN2_HETP5</name>
<dbReference type="GeneID" id="31361385"/>
<gene>
    <name evidence="2" type="ORF">PPL_05901</name>
</gene>
<evidence type="ECO:0000259" key="1">
    <source>
        <dbReference type="Pfam" id="PF25757"/>
    </source>
</evidence>
<reference evidence="2 3" key="1">
    <citation type="journal article" date="2011" name="Genome Res.">
        <title>Phylogeny-wide analysis of social amoeba genomes highlights ancient origins for complex intercellular communication.</title>
        <authorList>
            <person name="Heidel A.J."/>
            <person name="Lawal H.M."/>
            <person name="Felder M."/>
            <person name="Schilde C."/>
            <person name="Helps N.R."/>
            <person name="Tunggal B."/>
            <person name="Rivero F."/>
            <person name="John U."/>
            <person name="Schleicher M."/>
            <person name="Eichinger L."/>
            <person name="Platzer M."/>
            <person name="Noegel A.A."/>
            <person name="Schaap P."/>
            <person name="Gloeckner G."/>
        </authorList>
    </citation>
    <scope>NUCLEOTIDE SEQUENCE [LARGE SCALE GENOMIC DNA]</scope>
    <source>
        <strain evidence="3">ATCC 26659 / Pp 5 / PN500</strain>
    </source>
</reference>
<evidence type="ECO:0000313" key="3">
    <source>
        <dbReference type="Proteomes" id="UP000001396"/>
    </source>
</evidence>
<dbReference type="STRING" id="670386.D3BBN2"/>
<dbReference type="RefSeq" id="XP_020433183.1">
    <property type="nucleotide sequence ID" value="XM_020576771.1"/>
</dbReference>
<accession>D3BBN2</accession>
<dbReference type="InterPro" id="IPR016024">
    <property type="entry name" value="ARM-type_fold"/>
</dbReference>
<dbReference type="InterPro" id="IPR011989">
    <property type="entry name" value="ARM-like"/>
</dbReference>
<protein>
    <recommendedName>
        <fullName evidence="1">Dynein axonemal assembly factor 5 TPR repeats domain-containing protein</fullName>
    </recommendedName>
</protein>
<dbReference type="SUPFAM" id="SSF48371">
    <property type="entry name" value="ARM repeat"/>
    <property type="match status" value="1"/>
</dbReference>
<comment type="caution">
    <text evidence="2">The sequence shown here is derived from an EMBL/GenBank/DDBJ whole genome shotgun (WGS) entry which is preliminary data.</text>
</comment>
<sequence length="555" mass="63257">MIFNELKDIINSDVNILCKEGGSTFQRKKAIERLQKSIVDNADLYTNDRSHQIELIECLSSCLLTLLQDGLERSRMFSISMMTHLAVSTEPGLFVTTMFDRRLLLQLDNQLAKEEVEEVRINIIELIDTLITKNNNNNNNNNNSIDQQLLSAYCEQFVVIFKRALTDRNHQQIELTTATIIHLTEKIPTRMLLYTGQLVPSLINNLADRHQKIRSLSLQALTVFVSKCGAIKMIDAIEQHLTALAIDHSPAVRNTLATSLQHWMCSDVRSSFRQHNALLLNCLLSLCASDIPNVLESSHQSLSNIAQICLKEEVESDEQQDKETTATIDIDSIIKSLNLTWYQSNTMAIDERSKKYLRQNAKKIMRYYYSNFHNNELDPNSREIKVGILVYATVHRCHSTGSFSGGKRYDTVYSAKDSRDMQAVPTTTAINDIVLLNLLQTQLQLLYTEQSNRCQSTSLEILTIVSMRFNKAIHSGTPKSINLITRLLILLDISLSLSTSVEQLNQISQNISTINYQQFIDNNTNMIFEDIIGKDINHIKRYPSYLTTLEYIVIN</sequence>
<proteinExistence type="predicted"/>
<dbReference type="PANTHER" id="PTHR16216">
    <property type="entry name" value="DYNEIN ASSEMBLY FACTOR 5, AXONEMAL"/>
    <property type="match status" value="1"/>
</dbReference>
<dbReference type="InterPro" id="IPR052623">
    <property type="entry name" value="DAAF5"/>
</dbReference>
<dbReference type="AlphaFoldDB" id="D3BBN2"/>
<evidence type="ECO:0000313" key="2">
    <source>
        <dbReference type="EMBL" id="EFA81065.1"/>
    </source>
</evidence>